<gene>
    <name evidence="3" type="ORF">AWH69_03905</name>
</gene>
<dbReference type="Gene3D" id="3.40.50.720">
    <property type="entry name" value="NAD(P)-binding Rossmann-like Domain"/>
    <property type="match status" value="1"/>
</dbReference>
<dbReference type="GO" id="GO:0009247">
    <property type="term" value="P:glycolipid biosynthetic process"/>
    <property type="evidence" value="ECO:0007669"/>
    <property type="project" value="TreeGrafter"/>
</dbReference>
<dbReference type="RefSeq" id="WP_068271732.1">
    <property type="nucleotide sequence ID" value="NZ_LQZG01000001.1"/>
</dbReference>
<reference evidence="3 4" key="1">
    <citation type="submission" date="2016-01" db="EMBL/GenBank/DDBJ databases">
        <title>Janibacter melonis strain CD11_4 genome sequencing and assembly.</title>
        <authorList>
            <person name="Nair G.R."/>
            <person name="Kaur G."/>
            <person name="Chander A.M."/>
            <person name="Mayilraj S."/>
        </authorList>
    </citation>
    <scope>NUCLEOTIDE SEQUENCE [LARGE SCALE GENOMIC DNA]</scope>
    <source>
        <strain evidence="3 4">CD11-4</strain>
    </source>
</reference>
<dbReference type="STRING" id="262209.AWH69_03905"/>
<dbReference type="Pfam" id="PF03435">
    <property type="entry name" value="Sacchrp_dh_NADP"/>
    <property type="match status" value="1"/>
</dbReference>
<dbReference type="Proteomes" id="UP000076976">
    <property type="component" value="Unassembled WGS sequence"/>
</dbReference>
<feature type="compositionally biased region" description="Low complexity" evidence="1">
    <location>
        <begin position="223"/>
        <end position="233"/>
    </location>
</feature>
<evidence type="ECO:0000313" key="3">
    <source>
        <dbReference type="EMBL" id="OAB88922.1"/>
    </source>
</evidence>
<comment type="caution">
    <text evidence="3">The sequence shown here is derived from an EMBL/GenBank/DDBJ whole genome shotgun (WGS) entry which is preliminary data.</text>
</comment>
<sequence length="416" mass="43992">MASTTRDLDVVLFGATGFVGELTAAHLRDHAPAGLRVALAGRSRARLDAVAERLGGVAAEWERVVLDASDGPACDALAARTRVLATTVGPYARHGREVVRACAEAGTHYADLTGEVLFVHDVADAFHELAGRTGARIVPSCGFDSVPSDLGVWLTAQAARERGLGELTTTTLSVRRMRGGLSGGTIDSMRQQAIAAREDETARRTVADPYGLSPDRAAEPAPRSRGGSSPLSRVTRAIPVRRTDEGRWTGPFVMASYNTRVVRRTNALLGYAYGRDFRYQEVSDFGRSRSAPLKAVAMTAGLLGVAGGMAFGPTRAVLDRVLPEPGEGPSQQTRERGMFAMEVVAGTTSGQQVRTRVGAPYDPGYNGTAIMLGQAALCLALDELDSPGGVLTPAAAMAEPLAERLRGFDFELEVQG</sequence>
<evidence type="ECO:0000313" key="4">
    <source>
        <dbReference type="Proteomes" id="UP000076976"/>
    </source>
</evidence>
<proteinExistence type="predicted"/>
<dbReference type="SUPFAM" id="SSF51735">
    <property type="entry name" value="NAD(P)-binding Rossmann-fold domains"/>
    <property type="match status" value="1"/>
</dbReference>
<protein>
    <submittedName>
        <fullName evidence="3">Enoyl-ACP reductase</fullName>
    </submittedName>
</protein>
<dbReference type="InterPro" id="IPR051276">
    <property type="entry name" value="Saccharopine_DH-like_oxidrdct"/>
</dbReference>
<dbReference type="AlphaFoldDB" id="A0A176QGX3"/>
<dbReference type="EMBL" id="LQZG01000001">
    <property type="protein sequence ID" value="OAB88922.1"/>
    <property type="molecule type" value="Genomic_DNA"/>
</dbReference>
<dbReference type="PANTHER" id="PTHR12286:SF5">
    <property type="entry name" value="SACCHAROPINE DEHYDROGENASE-LIKE OXIDOREDUCTASE"/>
    <property type="match status" value="1"/>
</dbReference>
<evidence type="ECO:0000256" key="1">
    <source>
        <dbReference type="SAM" id="MobiDB-lite"/>
    </source>
</evidence>
<feature type="compositionally biased region" description="Basic and acidic residues" evidence="1">
    <location>
        <begin position="196"/>
        <end position="206"/>
    </location>
</feature>
<organism evidence="3 4">
    <name type="scientific">Janibacter melonis</name>
    <dbReference type="NCBI Taxonomy" id="262209"/>
    <lineage>
        <taxon>Bacteria</taxon>
        <taxon>Bacillati</taxon>
        <taxon>Actinomycetota</taxon>
        <taxon>Actinomycetes</taxon>
        <taxon>Micrococcales</taxon>
        <taxon>Intrasporangiaceae</taxon>
        <taxon>Janibacter</taxon>
    </lineage>
</organism>
<dbReference type="PANTHER" id="PTHR12286">
    <property type="entry name" value="SACCHAROPINE DEHYDROGENASE-LIKE OXIDOREDUCTASE"/>
    <property type="match status" value="1"/>
</dbReference>
<evidence type="ECO:0000259" key="2">
    <source>
        <dbReference type="Pfam" id="PF03435"/>
    </source>
</evidence>
<dbReference type="GO" id="GO:0005886">
    <property type="term" value="C:plasma membrane"/>
    <property type="evidence" value="ECO:0007669"/>
    <property type="project" value="TreeGrafter"/>
</dbReference>
<dbReference type="InterPro" id="IPR036291">
    <property type="entry name" value="NAD(P)-bd_dom_sf"/>
</dbReference>
<feature type="domain" description="Saccharopine dehydrogenase NADP binding" evidence="2">
    <location>
        <begin position="10"/>
        <end position="113"/>
    </location>
</feature>
<feature type="region of interest" description="Disordered" evidence="1">
    <location>
        <begin position="196"/>
        <end position="238"/>
    </location>
</feature>
<dbReference type="InterPro" id="IPR005097">
    <property type="entry name" value="Sacchrp_dh_NADP-bd"/>
</dbReference>
<accession>A0A176QGX3</accession>
<name>A0A176QGX3_9MICO</name>
<keyword evidence="4" id="KW-1185">Reference proteome</keyword>